<name>A0A426J4Q3_9GAMM</name>
<evidence type="ECO:0000313" key="2">
    <source>
        <dbReference type="Proteomes" id="UP000256817"/>
    </source>
</evidence>
<dbReference type="Proteomes" id="UP000256817">
    <property type="component" value="Unassembled WGS sequence"/>
</dbReference>
<gene>
    <name evidence="1" type="ORF">DMB85_011960</name>
</gene>
<dbReference type="RefSeq" id="WP_116237958.1">
    <property type="nucleotide sequence ID" value="NZ_QHJW02000025.1"/>
</dbReference>
<proteinExistence type="predicted"/>
<comment type="caution">
    <text evidence="1">The sequence shown here is derived from an EMBL/GenBank/DDBJ whole genome shotgun (WGS) entry which is preliminary data.</text>
</comment>
<evidence type="ECO:0000313" key="1">
    <source>
        <dbReference type="EMBL" id="RRO08044.1"/>
    </source>
</evidence>
<reference evidence="1" key="1">
    <citation type="submission" date="2018-11" db="EMBL/GenBank/DDBJ databases">
        <title>Draft genome sequences of proposed Pectobacterium aquaticum sp. nov. isolated in France from fresh water.</title>
        <authorList>
            <person name="Pedron J."/>
            <person name="Barny M.A."/>
        </authorList>
    </citation>
    <scope>NUCLEOTIDE SEQUENCE [LARGE SCALE GENOMIC DNA]</scope>
    <source>
        <strain evidence="1">A35-S23-M15</strain>
    </source>
</reference>
<dbReference type="EMBL" id="QHJW02000025">
    <property type="protein sequence ID" value="RRO08044.1"/>
    <property type="molecule type" value="Genomic_DNA"/>
</dbReference>
<organism evidence="1 2">
    <name type="scientific">Pectobacterium aquaticum</name>
    <dbReference type="NCBI Taxonomy" id="2204145"/>
    <lineage>
        <taxon>Bacteria</taxon>
        <taxon>Pseudomonadati</taxon>
        <taxon>Pseudomonadota</taxon>
        <taxon>Gammaproteobacteria</taxon>
        <taxon>Enterobacterales</taxon>
        <taxon>Pectobacteriaceae</taxon>
        <taxon>Pectobacterium</taxon>
    </lineage>
</organism>
<keyword evidence="2" id="KW-1185">Reference proteome</keyword>
<accession>A0A426J4Q3</accession>
<protein>
    <submittedName>
        <fullName evidence="1">Uncharacterized protein</fullName>
    </submittedName>
</protein>
<sequence length="103" mass="11796">MKIITQRGGYFVDVYAVYWVGGNTYFYGLSKGNGGLSAYKLGDGIDIVDSDLSGEFIYFNQGVFYKPLIEEKLLDDLLEYDETAYKRFIEILKAEGRIDPDFY</sequence>